<sequence>MSAKLYLENFEEIYNDTYDRTLRYIITKCSNIDDVNDLLQDTYVEFYKLLQKKKYIELDNCQNYIIGIAKKKIYKHYGLLYKIKTSPLFNRSDEKEYEVEIPDDINLEDQTITKLNAEMVWDYIKTKNINVVKIFYLYYYSGLKISQIADELDISESNVKNLLYRTIKDIKQNVKIGGDVGV</sequence>
<feature type="domain" description="RNA polymerase sigma factor 70 region 4 type 2" evidence="6">
    <location>
        <begin position="133"/>
        <end position="168"/>
    </location>
</feature>
<dbReference type="InterPro" id="IPR013325">
    <property type="entry name" value="RNA_pol_sigma_r2"/>
</dbReference>
<evidence type="ECO:0000259" key="6">
    <source>
        <dbReference type="Pfam" id="PF08281"/>
    </source>
</evidence>
<keyword evidence="4" id="KW-0238">DNA-binding</keyword>
<dbReference type="InterPro" id="IPR013249">
    <property type="entry name" value="RNA_pol_sigma70_r4_t2"/>
</dbReference>
<protein>
    <submittedName>
        <fullName evidence="7">RNA polymerase sigma factor</fullName>
    </submittedName>
</protein>
<dbReference type="GO" id="GO:0003677">
    <property type="term" value="F:DNA binding"/>
    <property type="evidence" value="ECO:0007669"/>
    <property type="project" value="UniProtKB-KW"/>
</dbReference>
<evidence type="ECO:0000256" key="2">
    <source>
        <dbReference type="ARBA" id="ARBA00023015"/>
    </source>
</evidence>
<accession>A0A6N3B2R1</accession>
<dbReference type="PANTHER" id="PTHR43133">
    <property type="entry name" value="RNA POLYMERASE ECF-TYPE SIGMA FACTO"/>
    <property type="match status" value="1"/>
</dbReference>
<proteinExistence type="inferred from homology"/>
<gene>
    <name evidence="7" type="ORF">IBLFYP30_01383</name>
</gene>
<dbReference type="PANTHER" id="PTHR43133:SF8">
    <property type="entry name" value="RNA POLYMERASE SIGMA FACTOR HI_1459-RELATED"/>
    <property type="match status" value="1"/>
</dbReference>
<dbReference type="Pfam" id="PF08281">
    <property type="entry name" value="Sigma70_r4_2"/>
    <property type="match status" value="1"/>
</dbReference>
<dbReference type="RefSeq" id="WP_024038005.1">
    <property type="nucleotide sequence ID" value="NZ_CACRUE010000022.1"/>
</dbReference>
<evidence type="ECO:0000256" key="4">
    <source>
        <dbReference type="ARBA" id="ARBA00023125"/>
    </source>
</evidence>
<dbReference type="Gene3D" id="1.10.1740.10">
    <property type="match status" value="1"/>
</dbReference>
<reference evidence="7" key="1">
    <citation type="submission" date="2019-11" db="EMBL/GenBank/DDBJ databases">
        <authorList>
            <person name="Feng L."/>
        </authorList>
    </citation>
    <scope>NUCLEOTIDE SEQUENCE</scope>
    <source>
        <strain evidence="7">IbartlettiiLFYP30</strain>
    </source>
</reference>
<dbReference type="InterPro" id="IPR039425">
    <property type="entry name" value="RNA_pol_sigma-70-like"/>
</dbReference>
<dbReference type="EMBL" id="CACRUE010000022">
    <property type="protein sequence ID" value="VYT94232.1"/>
    <property type="molecule type" value="Genomic_DNA"/>
</dbReference>
<dbReference type="Gene3D" id="1.10.10.10">
    <property type="entry name" value="Winged helix-like DNA-binding domain superfamily/Winged helix DNA-binding domain"/>
    <property type="match status" value="1"/>
</dbReference>
<dbReference type="InterPro" id="IPR036388">
    <property type="entry name" value="WH-like_DNA-bd_sf"/>
</dbReference>
<comment type="similarity">
    <text evidence="1">Belongs to the sigma-70 factor family. ECF subfamily.</text>
</comment>
<evidence type="ECO:0000256" key="3">
    <source>
        <dbReference type="ARBA" id="ARBA00023082"/>
    </source>
</evidence>
<organism evidence="7">
    <name type="scientific">Intestinibacter bartlettii</name>
    <dbReference type="NCBI Taxonomy" id="261299"/>
    <lineage>
        <taxon>Bacteria</taxon>
        <taxon>Bacillati</taxon>
        <taxon>Bacillota</taxon>
        <taxon>Clostridia</taxon>
        <taxon>Peptostreptococcales</taxon>
        <taxon>Peptostreptococcaceae</taxon>
        <taxon>Intestinibacter</taxon>
    </lineage>
</organism>
<dbReference type="GO" id="GO:0016987">
    <property type="term" value="F:sigma factor activity"/>
    <property type="evidence" value="ECO:0007669"/>
    <property type="project" value="UniProtKB-KW"/>
</dbReference>
<dbReference type="InterPro" id="IPR014284">
    <property type="entry name" value="RNA_pol_sigma-70_dom"/>
</dbReference>
<dbReference type="GO" id="GO:0006352">
    <property type="term" value="P:DNA-templated transcription initiation"/>
    <property type="evidence" value="ECO:0007669"/>
    <property type="project" value="InterPro"/>
</dbReference>
<name>A0A6N3B2R1_9FIRM</name>
<evidence type="ECO:0000256" key="5">
    <source>
        <dbReference type="ARBA" id="ARBA00023163"/>
    </source>
</evidence>
<evidence type="ECO:0000313" key="7">
    <source>
        <dbReference type="EMBL" id="VYT94232.1"/>
    </source>
</evidence>
<dbReference type="NCBIfam" id="TIGR02937">
    <property type="entry name" value="sigma70-ECF"/>
    <property type="match status" value="1"/>
</dbReference>
<dbReference type="SUPFAM" id="SSF88659">
    <property type="entry name" value="Sigma3 and sigma4 domains of RNA polymerase sigma factors"/>
    <property type="match status" value="1"/>
</dbReference>
<evidence type="ECO:0000256" key="1">
    <source>
        <dbReference type="ARBA" id="ARBA00010641"/>
    </source>
</evidence>
<dbReference type="SUPFAM" id="SSF88946">
    <property type="entry name" value="Sigma2 domain of RNA polymerase sigma factors"/>
    <property type="match status" value="1"/>
</dbReference>
<keyword evidence="3" id="KW-0731">Sigma factor</keyword>
<dbReference type="InterPro" id="IPR013324">
    <property type="entry name" value="RNA_pol_sigma_r3/r4-like"/>
</dbReference>
<keyword evidence="5" id="KW-0804">Transcription</keyword>
<dbReference type="AlphaFoldDB" id="A0A6N3B2R1"/>
<keyword evidence="2" id="KW-0805">Transcription regulation</keyword>